<dbReference type="Proteomes" id="UP000785679">
    <property type="component" value="Unassembled WGS sequence"/>
</dbReference>
<comment type="caution">
    <text evidence="1">The sequence shown here is derived from an EMBL/GenBank/DDBJ whole genome shotgun (WGS) entry which is preliminary data.</text>
</comment>
<evidence type="ECO:0000313" key="2">
    <source>
        <dbReference type="Proteomes" id="UP000785679"/>
    </source>
</evidence>
<dbReference type="EMBL" id="RRYP01030214">
    <property type="protein sequence ID" value="TNV71236.1"/>
    <property type="molecule type" value="Genomic_DNA"/>
</dbReference>
<sequence length="119" mass="13680">MENTLIAFSQKRDQFLMFEPNAKIQSAPNKCYYEIADKLVARSKPLSASNNYGQLCPWNEKLLLVKGSVDGNIYAVDMREEKDVFGFKVVQLLEGRGEKPIVIDDERERESPRLLEKIL</sequence>
<protein>
    <submittedName>
        <fullName evidence="1">Uncharacterized protein</fullName>
    </submittedName>
</protein>
<accession>A0A8J8NAA4</accession>
<reference evidence="1" key="1">
    <citation type="submission" date="2019-06" db="EMBL/GenBank/DDBJ databases">
        <authorList>
            <person name="Zheng W."/>
        </authorList>
    </citation>
    <scope>NUCLEOTIDE SEQUENCE</scope>
    <source>
        <strain evidence="1">QDHG01</strain>
    </source>
</reference>
<organism evidence="1 2">
    <name type="scientific">Halteria grandinella</name>
    <dbReference type="NCBI Taxonomy" id="5974"/>
    <lineage>
        <taxon>Eukaryota</taxon>
        <taxon>Sar</taxon>
        <taxon>Alveolata</taxon>
        <taxon>Ciliophora</taxon>
        <taxon>Intramacronucleata</taxon>
        <taxon>Spirotrichea</taxon>
        <taxon>Stichotrichia</taxon>
        <taxon>Sporadotrichida</taxon>
        <taxon>Halteriidae</taxon>
        <taxon>Halteria</taxon>
    </lineage>
</organism>
<name>A0A8J8NAA4_HALGN</name>
<evidence type="ECO:0000313" key="1">
    <source>
        <dbReference type="EMBL" id="TNV71236.1"/>
    </source>
</evidence>
<proteinExistence type="predicted"/>
<gene>
    <name evidence="1" type="ORF">FGO68_gene1151</name>
</gene>
<keyword evidence="2" id="KW-1185">Reference proteome</keyword>
<dbReference type="AlphaFoldDB" id="A0A8J8NAA4"/>